<dbReference type="InterPro" id="IPR001089">
    <property type="entry name" value="Chemokine_CXC"/>
</dbReference>
<feature type="domain" description="Chemokine interleukin-8-like" evidence="7">
    <location>
        <begin position="28"/>
        <end position="89"/>
    </location>
</feature>
<dbReference type="GO" id="GO:0006955">
    <property type="term" value="P:immune response"/>
    <property type="evidence" value="ECO:0007669"/>
    <property type="project" value="InterPro"/>
</dbReference>
<dbReference type="GO" id="GO:0008009">
    <property type="term" value="F:chemokine activity"/>
    <property type="evidence" value="ECO:0007669"/>
    <property type="project" value="InterPro"/>
</dbReference>
<accession>A0AAD8GKP3</accession>
<evidence type="ECO:0000313" key="8">
    <source>
        <dbReference type="EMBL" id="KAK1175778.1"/>
    </source>
</evidence>
<keyword evidence="9" id="KW-1185">Reference proteome</keyword>
<dbReference type="PANTHER" id="PTHR12015">
    <property type="entry name" value="SMALL INDUCIBLE CYTOKINE A"/>
    <property type="match status" value="1"/>
</dbReference>
<comment type="caution">
    <text evidence="8">The sequence shown here is derived from an EMBL/GenBank/DDBJ whole genome shotgun (WGS) entry which is preliminary data.</text>
</comment>
<dbReference type="InterPro" id="IPR039809">
    <property type="entry name" value="Chemokine_b/g/d"/>
</dbReference>
<evidence type="ECO:0000256" key="2">
    <source>
        <dbReference type="ARBA" id="ARBA00010665"/>
    </source>
</evidence>
<evidence type="ECO:0000256" key="6">
    <source>
        <dbReference type="SAM" id="SignalP"/>
    </source>
</evidence>
<organism evidence="8 9">
    <name type="scientific">Acipenser oxyrinchus oxyrinchus</name>
    <dbReference type="NCBI Taxonomy" id="40147"/>
    <lineage>
        <taxon>Eukaryota</taxon>
        <taxon>Metazoa</taxon>
        <taxon>Chordata</taxon>
        <taxon>Craniata</taxon>
        <taxon>Vertebrata</taxon>
        <taxon>Euteleostomi</taxon>
        <taxon>Actinopterygii</taxon>
        <taxon>Chondrostei</taxon>
        <taxon>Acipenseriformes</taxon>
        <taxon>Acipenseridae</taxon>
        <taxon>Acipenser</taxon>
    </lineage>
</organism>
<protein>
    <submittedName>
        <fullName evidence="8">Interleukin-8-like</fullName>
    </submittedName>
</protein>
<evidence type="ECO:0000256" key="5">
    <source>
        <dbReference type="ARBA" id="ARBA00054901"/>
    </source>
</evidence>
<dbReference type="AlphaFoldDB" id="A0AAD8GKP3"/>
<sequence length="95" mass="10667">MHKKIAFLLCIAICAVVSEAVLGRAGISFRCQCLQTSSHFIRPVHFADIQMIPAGPHCINLEIIVKLKSGQKVCLNPRANWVKMIIERLLNKQKD</sequence>
<evidence type="ECO:0000256" key="3">
    <source>
        <dbReference type="ARBA" id="ARBA00022514"/>
    </source>
</evidence>
<evidence type="ECO:0000259" key="7">
    <source>
        <dbReference type="SMART" id="SM00199"/>
    </source>
</evidence>
<comment type="function">
    <text evidence="5">Ligand for cxcr3.2. Chemotactic for macrophages.</text>
</comment>
<keyword evidence="6" id="KW-0732">Signal</keyword>
<dbReference type="Proteomes" id="UP001230051">
    <property type="component" value="Unassembled WGS sequence"/>
</dbReference>
<keyword evidence="4" id="KW-0964">Secreted</keyword>
<dbReference type="EMBL" id="JAGXEW010000001">
    <property type="protein sequence ID" value="KAK1175778.1"/>
    <property type="molecule type" value="Genomic_DNA"/>
</dbReference>
<evidence type="ECO:0000256" key="1">
    <source>
        <dbReference type="ARBA" id="ARBA00004613"/>
    </source>
</evidence>
<dbReference type="InterPro" id="IPR033899">
    <property type="entry name" value="CXC_Chemokine_domain"/>
</dbReference>
<dbReference type="PANTHER" id="PTHR12015:SF198">
    <property type="entry name" value="PLATELET BASIC PROTEIN"/>
    <property type="match status" value="1"/>
</dbReference>
<dbReference type="InterPro" id="IPR036048">
    <property type="entry name" value="Interleukin_8-like_sf"/>
</dbReference>
<feature type="signal peptide" evidence="6">
    <location>
        <begin position="1"/>
        <end position="20"/>
    </location>
</feature>
<evidence type="ECO:0000313" key="9">
    <source>
        <dbReference type="Proteomes" id="UP001230051"/>
    </source>
</evidence>
<dbReference type="FunFam" id="2.40.50.40:FF:000004">
    <property type="entry name" value="C-X-C motif chemokine"/>
    <property type="match status" value="1"/>
</dbReference>
<dbReference type="GO" id="GO:0042056">
    <property type="term" value="F:chemoattractant activity"/>
    <property type="evidence" value="ECO:0007669"/>
    <property type="project" value="UniProtKB-ARBA"/>
</dbReference>
<dbReference type="InterPro" id="IPR001811">
    <property type="entry name" value="Chemokine_IL8-like_dom"/>
</dbReference>
<dbReference type="CDD" id="cd00273">
    <property type="entry name" value="Chemokine_CXC"/>
    <property type="match status" value="1"/>
</dbReference>
<dbReference type="SUPFAM" id="SSF54117">
    <property type="entry name" value="Interleukin 8-like chemokines"/>
    <property type="match status" value="1"/>
</dbReference>
<dbReference type="PRINTS" id="PR00437">
    <property type="entry name" value="SMALLCYTKCXC"/>
</dbReference>
<gene>
    <name evidence="8" type="primary">CXCL8</name>
    <name evidence="8" type="ORF">AOXY_G478</name>
</gene>
<proteinExistence type="inferred from homology"/>
<dbReference type="GO" id="GO:0005615">
    <property type="term" value="C:extracellular space"/>
    <property type="evidence" value="ECO:0007669"/>
    <property type="project" value="UniProtKB-KW"/>
</dbReference>
<feature type="chain" id="PRO_5042109031" evidence="6">
    <location>
        <begin position="21"/>
        <end position="95"/>
    </location>
</feature>
<keyword evidence="3" id="KW-0202">Cytokine</keyword>
<dbReference type="Gene3D" id="2.40.50.40">
    <property type="match status" value="1"/>
</dbReference>
<name>A0AAD8GKP3_ACIOX</name>
<dbReference type="PRINTS" id="PR00436">
    <property type="entry name" value="INTERLEUKIN8"/>
</dbReference>
<dbReference type="GO" id="GO:0006952">
    <property type="term" value="P:defense response"/>
    <property type="evidence" value="ECO:0007669"/>
    <property type="project" value="InterPro"/>
</dbReference>
<dbReference type="Pfam" id="PF00048">
    <property type="entry name" value="IL8"/>
    <property type="match status" value="1"/>
</dbReference>
<evidence type="ECO:0000256" key="4">
    <source>
        <dbReference type="ARBA" id="ARBA00022525"/>
    </source>
</evidence>
<dbReference type="SMART" id="SM00199">
    <property type="entry name" value="SCY"/>
    <property type="match status" value="1"/>
</dbReference>
<reference evidence="8" key="1">
    <citation type="submission" date="2022-02" db="EMBL/GenBank/DDBJ databases">
        <title>Atlantic sturgeon de novo genome assembly.</title>
        <authorList>
            <person name="Stock M."/>
            <person name="Klopp C."/>
            <person name="Guiguen Y."/>
            <person name="Cabau C."/>
            <person name="Parinello H."/>
            <person name="Santidrian Yebra-Pimentel E."/>
            <person name="Kuhl H."/>
            <person name="Dirks R.P."/>
            <person name="Guessner J."/>
            <person name="Wuertz S."/>
            <person name="Du K."/>
            <person name="Schartl M."/>
        </authorList>
    </citation>
    <scope>NUCLEOTIDE SEQUENCE</scope>
    <source>
        <strain evidence="8">STURGEONOMICS-FGT-2020</strain>
        <tissue evidence="8">Whole blood</tissue>
    </source>
</reference>
<comment type="subcellular location">
    <subcellularLocation>
        <location evidence="1">Secreted</location>
    </subcellularLocation>
</comment>
<comment type="similarity">
    <text evidence="2">Belongs to the intercrine alpha (chemokine CxC) family.</text>
</comment>